<dbReference type="PANTHER" id="PTHR34047:SF10">
    <property type="entry name" value="GROUP II INTRON-ASSOCIATED OPEN READING FRAME"/>
    <property type="match status" value="1"/>
</dbReference>
<dbReference type="RefSeq" id="WP_329408223.1">
    <property type="nucleotide sequence ID" value="NZ_CP109441.1"/>
</dbReference>
<dbReference type="NCBIfam" id="TIGR04416">
    <property type="entry name" value="group_II_RT_mat"/>
    <property type="match status" value="1"/>
</dbReference>
<proteinExistence type="predicted"/>
<dbReference type="InterPro" id="IPR013597">
    <property type="entry name" value="Mat_intron_G2"/>
</dbReference>
<dbReference type="Pfam" id="PF00078">
    <property type="entry name" value="RVT_1"/>
    <property type="match status" value="1"/>
</dbReference>
<evidence type="ECO:0000313" key="4">
    <source>
        <dbReference type="Proteomes" id="UP001432062"/>
    </source>
</evidence>
<evidence type="ECO:0000256" key="1">
    <source>
        <dbReference type="SAM" id="MobiDB-lite"/>
    </source>
</evidence>
<sequence>MFRHESALTWAGWAFDESGTEAAELKDKLDTTSQQTTTAIAAVSVDVGVVNGPEGFDWDAVRWRRTEDEVRRLRQRIFKASQAGDLKRVRNLQKLMLRSKCNTLISVRQVAERNIGRKTAGVDGQLALTSEARAKLVLGLQHHAASWRALPVKRVYIPKKGGKQRPLGIPVLMDRAQQARVRNALEPEWEARFEPRSYGFRPGRSCHDAIVAIHSTLRGPGCQRVWVLDADLASAFDRIDHHHLLDQIRSFPAREQVREWLKAGVMDKGRYSPTEEGTPQGGVISPLLLNIALHGMETAAGVRYRRSDTGNAGARHASPVLVRYADDFVVMCHSREQAEQIRQRLEQWLAPKGLRFNEAKTRIVNASEGFDFLGYNVRRYRTQQGGKLLIKPSKESITKMQRRLTVEMRSLRGAGPADIARRLNPIIRGWTAYHRPVVASEAFAKLDNHLWPLTYRWALRRHPLKSQRWIASRYFGRFNKSRTDRWVFGDRISGVYLHRFAWTKIVRHTMVTGWASPDDPALVQYWTERRRKRQPPPLAPSTMLRIKAQHERCPLCGDYLLFADYEPQSPSQWEQWFTTIRTAIKRQLIVAGTNGQPNEYYRLIHAHCQHRQPADTSTGTNSFGKASTPQRPV</sequence>
<dbReference type="PROSITE" id="PS50878">
    <property type="entry name" value="RT_POL"/>
    <property type="match status" value="1"/>
</dbReference>
<dbReference type="InterPro" id="IPR030931">
    <property type="entry name" value="Group_II_RT_mat"/>
</dbReference>
<dbReference type="PANTHER" id="PTHR34047">
    <property type="entry name" value="NUCLEAR INTRON MATURASE 1, MITOCHONDRIAL-RELATED"/>
    <property type="match status" value="1"/>
</dbReference>
<feature type="region of interest" description="Disordered" evidence="1">
    <location>
        <begin position="611"/>
        <end position="633"/>
    </location>
</feature>
<dbReference type="InterPro" id="IPR025960">
    <property type="entry name" value="RVT_N"/>
</dbReference>
<keyword evidence="3" id="KW-0808">Transferase</keyword>
<keyword evidence="3" id="KW-0548">Nucleotidyltransferase</keyword>
<feature type="domain" description="Reverse transcriptase" evidence="2">
    <location>
        <begin position="138"/>
        <end position="377"/>
    </location>
</feature>
<organism evidence="3 4">
    <name type="scientific">Nocardia vinacea</name>
    <dbReference type="NCBI Taxonomy" id="96468"/>
    <lineage>
        <taxon>Bacteria</taxon>
        <taxon>Bacillati</taxon>
        <taxon>Actinomycetota</taxon>
        <taxon>Actinomycetes</taxon>
        <taxon>Mycobacteriales</taxon>
        <taxon>Nocardiaceae</taxon>
        <taxon>Nocardia</taxon>
    </lineage>
</organism>
<reference evidence="3" key="1">
    <citation type="submission" date="2022-10" db="EMBL/GenBank/DDBJ databases">
        <title>The complete genomes of actinobacterial strains from the NBC collection.</title>
        <authorList>
            <person name="Joergensen T.S."/>
            <person name="Alvarez Arevalo M."/>
            <person name="Sterndorff E.B."/>
            <person name="Faurdal D."/>
            <person name="Vuksanovic O."/>
            <person name="Mourched A.-S."/>
            <person name="Charusanti P."/>
            <person name="Shaw S."/>
            <person name="Blin K."/>
            <person name="Weber T."/>
        </authorList>
    </citation>
    <scope>NUCLEOTIDE SEQUENCE</scope>
    <source>
        <strain evidence="3">NBC_01482</strain>
    </source>
</reference>
<dbReference type="Pfam" id="PF13655">
    <property type="entry name" value="RVT_N"/>
    <property type="match status" value="1"/>
</dbReference>
<protein>
    <submittedName>
        <fullName evidence="3">Group II intron reverse transcriptase/maturase</fullName>
        <ecNumber evidence="3">2.7.7.49</ecNumber>
    </submittedName>
</protein>
<dbReference type="InterPro" id="IPR051083">
    <property type="entry name" value="GrpII_Intron_Splice-Mob/Def"/>
</dbReference>
<dbReference type="GO" id="GO:0003964">
    <property type="term" value="F:RNA-directed DNA polymerase activity"/>
    <property type="evidence" value="ECO:0007669"/>
    <property type="project" value="UniProtKB-KW"/>
</dbReference>
<dbReference type="EC" id="2.7.7.49" evidence="3"/>
<gene>
    <name evidence="3" type="primary">ltrA</name>
    <name evidence="3" type="ORF">OG563_38485</name>
</gene>
<dbReference type="InterPro" id="IPR043502">
    <property type="entry name" value="DNA/RNA_pol_sf"/>
</dbReference>
<accession>A0ABZ1YST0</accession>
<dbReference type="SUPFAM" id="SSF56672">
    <property type="entry name" value="DNA/RNA polymerases"/>
    <property type="match status" value="1"/>
</dbReference>
<name>A0ABZ1YST0_9NOCA</name>
<evidence type="ECO:0000313" key="3">
    <source>
        <dbReference type="EMBL" id="WUV44961.1"/>
    </source>
</evidence>
<evidence type="ECO:0000259" key="2">
    <source>
        <dbReference type="PROSITE" id="PS50878"/>
    </source>
</evidence>
<keyword evidence="4" id="KW-1185">Reference proteome</keyword>
<dbReference type="InterPro" id="IPR000477">
    <property type="entry name" value="RT_dom"/>
</dbReference>
<feature type="compositionally biased region" description="Polar residues" evidence="1">
    <location>
        <begin position="614"/>
        <end position="633"/>
    </location>
</feature>
<dbReference type="CDD" id="cd01651">
    <property type="entry name" value="RT_G2_intron"/>
    <property type="match status" value="1"/>
</dbReference>
<dbReference type="EMBL" id="CP109441">
    <property type="protein sequence ID" value="WUV44961.1"/>
    <property type="molecule type" value="Genomic_DNA"/>
</dbReference>
<keyword evidence="3" id="KW-0695">RNA-directed DNA polymerase</keyword>
<dbReference type="Pfam" id="PF08388">
    <property type="entry name" value="GIIM"/>
    <property type="match status" value="1"/>
</dbReference>
<dbReference type="Proteomes" id="UP001432062">
    <property type="component" value="Chromosome"/>
</dbReference>